<dbReference type="HAMAP" id="MF_01384">
    <property type="entry name" value="UreD"/>
    <property type="match status" value="1"/>
</dbReference>
<dbReference type="STRING" id="870908.SAMN04488044_0839"/>
<dbReference type="PANTHER" id="PTHR33643">
    <property type="entry name" value="UREASE ACCESSORY PROTEIN D"/>
    <property type="match status" value="1"/>
</dbReference>
<dbReference type="GO" id="GO:0005737">
    <property type="term" value="C:cytoplasm"/>
    <property type="evidence" value="ECO:0007669"/>
    <property type="project" value="UniProtKB-SubCell"/>
</dbReference>
<evidence type="ECO:0000256" key="2">
    <source>
        <dbReference type="ARBA" id="ARBA00023186"/>
    </source>
</evidence>
<sequence length="286" mass="31312">MQQNSFGNQTIHTAATYQIENTMGPVPRTKGALLLSSKRVAGRSGIDRFRTSGAMKALFPRAEDLQAILINTSGGLTGGDQIDIVAQAGAGSSLTLTTQAAERAYRSQDGRARMHTDLTIDTDAQINWLPQEMILFEGSALDRRLTVDIADNGRFLMVEPIIFGRTAMGETLTSVSFKDRVRINRQGKPLYWDGLDLDGHTMRHLAQRAVAQGGRAMVSLVYVAPDAEAHLDALRRYLPATGGASLLAPDLLTLRLVAADSFELRRALIPILERLTKDQLPTSWRL</sequence>
<name>A0A1M5K0T5_9RHOB</name>
<evidence type="ECO:0000256" key="1">
    <source>
        <dbReference type="ARBA" id="ARBA00007177"/>
    </source>
</evidence>
<dbReference type="PANTHER" id="PTHR33643:SF1">
    <property type="entry name" value="UREASE ACCESSORY PROTEIN D"/>
    <property type="match status" value="1"/>
</dbReference>
<dbReference type="InterPro" id="IPR002669">
    <property type="entry name" value="UreD"/>
</dbReference>
<keyword evidence="3" id="KW-0963">Cytoplasm</keyword>
<evidence type="ECO:0000313" key="4">
    <source>
        <dbReference type="EMBL" id="SHG46381.1"/>
    </source>
</evidence>
<keyword evidence="3" id="KW-0996">Nickel insertion</keyword>
<evidence type="ECO:0000313" key="5">
    <source>
        <dbReference type="Proteomes" id="UP000184211"/>
    </source>
</evidence>
<proteinExistence type="inferred from homology"/>
<dbReference type="EMBL" id="FQWM01000001">
    <property type="protein sequence ID" value="SHG46381.1"/>
    <property type="molecule type" value="Genomic_DNA"/>
</dbReference>
<comment type="similarity">
    <text evidence="1 3">Belongs to the UreD family.</text>
</comment>
<evidence type="ECO:0000256" key="3">
    <source>
        <dbReference type="HAMAP-Rule" id="MF_01384"/>
    </source>
</evidence>
<dbReference type="Proteomes" id="UP000184211">
    <property type="component" value="Unassembled WGS sequence"/>
</dbReference>
<protein>
    <recommendedName>
        <fullName evidence="3">Urease accessory protein UreD</fullName>
    </recommendedName>
</protein>
<keyword evidence="2 3" id="KW-0143">Chaperone</keyword>
<dbReference type="Pfam" id="PF01774">
    <property type="entry name" value="UreD"/>
    <property type="match status" value="1"/>
</dbReference>
<dbReference type="AlphaFoldDB" id="A0A1M5K0T5"/>
<reference evidence="5" key="1">
    <citation type="submission" date="2016-11" db="EMBL/GenBank/DDBJ databases">
        <authorList>
            <person name="Varghese N."/>
            <person name="Submissions S."/>
        </authorList>
    </citation>
    <scope>NUCLEOTIDE SEQUENCE [LARGE SCALE GENOMIC DNA]</scope>
    <source>
        <strain evidence="5">DSM 28223</strain>
    </source>
</reference>
<organism evidence="4 5">
    <name type="scientific">Cognatishimia maritima</name>
    <dbReference type="NCBI Taxonomy" id="870908"/>
    <lineage>
        <taxon>Bacteria</taxon>
        <taxon>Pseudomonadati</taxon>
        <taxon>Pseudomonadota</taxon>
        <taxon>Alphaproteobacteria</taxon>
        <taxon>Rhodobacterales</taxon>
        <taxon>Paracoccaceae</taxon>
        <taxon>Cognatishimia</taxon>
    </lineage>
</organism>
<accession>A0A1M5K0T5</accession>
<comment type="function">
    <text evidence="3">Required for maturation of urease via the functional incorporation of the urease nickel metallocenter.</text>
</comment>
<comment type="subunit">
    <text evidence="3">UreD, UreF and UreG form a complex that acts as a GTP-hydrolysis-dependent molecular chaperone, activating the urease apoprotein by helping to assemble the nickel containing metallocenter of UreC. The UreE protein probably delivers the nickel.</text>
</comment>
<comment type="subcellular location">
    <subcellularLocation>
        <location evidence="3">Cytoplasm</location>
    </subcellularLocation>
</comment>
<dbReference type="GO" id="GO:0016151">
    <property type="term" value="F:nickel cation binding"/>
    <property type="evidence" value="ECO:0007669"/>
    <property type="project" value="UniProtKB-UniRule"/>
</dbReference>
<gene>
    <name evidence="3" type="primary">ureD</name>
    <name evidence="4" type="ORF">SAMN04488044_0839</name>
</gene>
<keyword evidence="5" id="KW-1185">Reference proteome</keyword>